<comment type="caution">
    <text evidence="1">The sequence shown here is derived from an EMBL/GenBank/DDBJ whole genome shotgun (WGS) entry which is preliminary data.</text>
</comment>
<evidence type="ECO:0000313" key="2">
    <source>
        <dbReference type="Proteomes" id="UP000548423"/>
    </source>
</evidence>
<dbReference type="EMBL" id="JACCBX010000006">
    <property type="protein sequence ID" value="NYE06318.1"/>
    <property type="molecule type" value="Genomic_DNA"/>
</dbReference>
<evidence type="ECO:0000313" key="1">
    <source>
        <dbReference type="EMBL" id="NYE06318.1"/>
    </source>
</evidence>
<accession>A0A852TG90</accession>
<gene>
    <name evidence="1" type="ORF">F4694_003098</name>
</gene>
<reference evidence="2" key="1">
    <citation type="submission" date="2020-07" db="EMBL/GenBank/DDBJ databases">
        <authorList>
            <person name="Partida-Martinez L."/>
            <person name="Huntemann M."/>
            <person name="Clum A."/>
            <person name="Wang J."/>
            <person name="Palaniappan K."/>
            <person name="Ritter S."/>
            <person name="Chen I.-M."/>
            <person name="Stamatis D."/>
            <person name="Reddy T."/>
            <person name="O'Malley R."/>
            <person name="Daum C."/>
            <person name="Shapiro N."/>
            <person name="Ivanova N."/>
            <person name="Kyrpides N."/>
            <person name="Woyke T."/>
        </authorList>
    </citation>
    <scope>NUCLEOTIDE SEQUENCE [LARGE SCALE GENOMIC DNA]</scope>
    <source>
        <strain evidence="2">AT2.8</strain>
    </source>
</reference>
<dbReference type="AlphaFoldDB" id="A0A852TG90"/>
<proteinExistence type="predicted"/>
<reference evidence="2" key="2">
    <citation type="submission" date="2020-08" db="EMBL/GenBank/DDBJ databases">
        <title>The Agave Microbiome: Exploring the role of microbial communities in plant adaptations to desert environments.</title>
        <authorList>
            <person name="Partida-Martinez L.P."/>
        </authorList>
    </citation>
    <scope>NUCLEOTIDE SEQUENCE [LARGE SCALE GENOMIC DNA]</scope>
    <source>
        <strain evidence="2">AT2.8</strain>
    </source>
</reference>
<organism evidence="1 2">
    <name type="scientific">Neobacillus niacini</name>
    <dbReference type="NCBI Taxonomy" id="86668"/>
    <lineage>
        <taxon>Bacteria</taxon>
        <taxon>Bacillati</taxon>
        <taxon>Bacillota</taxon>
        <taxon>Bacilli</taxon>
        <taxon>Bacillales</taxon>
        <taxon>Bacillaceae</taxon>
        <taxon>Neobacillus</taxon>
    </lineage>
</organism>
<sequence length="40" mass="4495">MTKFLLFFLLFGLSIAFAFLINSSDGSKSFPGHIKEPFLL</sequence>
<protein>
    <submittedName>
        <fullName evidence="1">Uncharacterized protein</fullName>
    </submittedName>
</protein>
<name>A0A852TG90_9BACI</name>
<dbReference type="Proteomes" id="UP000548423">
    <property type="component" value="Unassembled WGS sequence"/>
</dbReference>